<feature type="signal peptide" evidence="2">
    <location>
        <begin position="1"/>
        <end position="18"/>
    </location>
</feature>
<dbReference type="AlphaFoldDB" id="A0A4U5PIA4"/>
<reference evidence="3 4" key="1">
    <citation type="journal article" date="2015" name="Genome Biol.">
        <title>Comparative genomics of Steinernema reveals deeply conserved gene regulatory networks.</title>
        <authorList>
            <person name="Dillman A.R."/>
            <person name="Macchietto M."/>
            <person name="Porter C.F."/>
            <person name="Rogers A."/>
            <person name="Williams B."/>
            <person name="Antoshechkin I."/>
            <person name="Lee M.M."/>
            <person name="Goodwin Z."/>
            <person name="Lu X."/>
            <person name="Lewis E.E."/>
            <person name="Goodrich-Blair H."/>
            <person name="Stock S.P."/>
            <person name="Adams B.J."/>
            <person name="Sternberg P.W."/>
            <person name="Mortazavi A."/>
        </authorList>
    </citation>
    <scope>NUCLEOTIDE SEQUENCE [LARGE SCALE GENOMIC DNA]</scope>
    <source>
        <strain evidence="3 4">ALL</strain>
    </source>
</reference>
<accession>A0A4U5PIA4</accession>
<keyword evidence="1" id="KW-1133">Transmembrane helix</keyword>
<reference evidence="3 4" key="2">
    <citation type="journal article" date="2019" name="G3 (Bethesda)">
        <title>Hybrid Assembly of the Genome of the Entomopathogenic Nematode Steinernema carpocapsae Identifies the X-Chromosome.</title>
        <authorList>
            <person name="Serra L."/>
            <person name="Macchietto M."/>
            <person name="Macias-Munoz A."/>
            <person name="McGill C.J."/>
            <person name="Rodriguez I.M."/>
            <person name="Rodriguez B."/>
            <person name="Murad R."/>
            <person name="Mortazavi A."/>
        </authorList>
    </citation>
    <scope>NUCLEOTIDE SEQUENCE [LARGE SCALE GENOMIC DNA]</scope>
    <source>
        <strain evidence="3 4">ALL</strain>
    </source>
</reference>
<keyword evidence="2" id="KW-0732">Signal</keyword>
<feature type="transmembrane region" description="Helical" evidence="1">
    <location>
        <begin position="69"/>
        <end position="93"/>
    </location>
</feature>
<name>A0A4U5PIA4_STECR</name>
<organism evidence="3 4">
    <name type="scientific">Steinernema carpocapsae</name>
    <name type="common">Entomopathogenic nematode</name>
    <dbReference type="NCBI Taxonomy" id="34508"/>
    <lineage>
        <taxon>Eukaryota</taxon>
        <taxon>Metazoa</taxon>
        <taxon>Ecdysozoa</taxon>
        <taxon>Nematoda</taxon>
        <taxon>Chromadorea</taxon>
        <taxon>Rhabditida</taxon>
        <taxon>Tylenchina</taxon>
        <taxon>Panagrolaimomorpha</taxon>
        <taxon>Strongyloidoidea</taxon>
        <taxon>Steinernematidae</taxon>
        <taxon>Steinernema</taxon>
    </lineage>
</organism>
<evidence type="ECO:0000256" key="1">
    <source>
        <dbReference type="SAM" id="Phobius"/>
    </source>
</evidence>
<comment type="caution">
    <text evidence="3">The sequence shown here is derived from an EMBL/GenBank/DDBJ whole genome shotgun (WGS) entry which is preliminary data.</text>
</comment>
<keyword evidence="1" id="KW-0472">Membrane</keyword>
<evidence type="ECO:0000313" key="3">
    <source>
        <dbReference type="EMBL" id="TKR96407.1"/>
    </source>
</evidence>
<dbReference type="EMBL" id="AZBU02000002">
    <property type="protein sequence ID" value="TKR96407.1"/>
    <property type="molecule type" value="Genomic_DNA"/>
</dbReference>
<feature type="chain" id="PRO_5020758448" description="Syndecan/Neurexin domain-containing protein" evidence="2">
    <location>
        <begin position="19"/>
        <end position="124"/>
    </location>
</feature>
<sequence length="124" mass="13960">MLFSLVLLCLNSILTVHGSNVHNSSLEIYAVDRQTLDVSSEADSNTKALLAQVTLENQRLDKVNKMDQITSFGIFGGILITIVAVIICFFFALDAFLRARSKVSPEEPEKQNLQREYNMEFFTL</sequence>
<evidence type="ECO:0000313" key="4">
    <source>
        <dbReference type="Proteomes" id="UP000298663"/>
    </source>
</evidence>
<proteinExistence type="predicted"/>
<dbReference type="Proteomes" id="UP000298663">
    <property type="component" value="Unassembled WGS sequence"/>
</dbReference>
<keyword evidence="4" id="KW-1185">Reference proteome</keyword>
<keyword evidence="1" id="KW-0812">Transmembrane</keyword>
<protein>
    <recommendedName>
        <fullName evidence="5">Syndecan/Neurexin domain-containing protein</fullName>
    </recommendedName>
</protein>
<evidence type="ECO:0000256" key="2">
    <source>
        <dbReference type="SAM" id="SignalP"/>
    </source>
</evidence>
<evidence type="ECO:0008006" key="5">
    <source>
        <dbReference type="Google" id="ProtNLM"/>
    </source>
</evidence>
<gene>
    <name evidence="3" type="ORF">L596_010425</name>
</gene>